<sequence length="445" mass="49943">MKLAVQALLALLMLAGVYFLGNLVPRTDFQSTLGLFVLLFGLMFLVFALAEERTPWLFVFVCGLLIRFSLFLAIPQWSEDYARFLWDGEVLRLGENPYAETPAEFLQNHPLERSPMLDQLFPLLNSQEYYSVYTPLNQGLFWMAAKASGGLIANGIISLRMLLILGEIGVFMLLLKLLTAIGLARKLLWLYWLNPLVILEITGNLHFEGLVLLLLLAVALHLYKGNTSTAGSLWGLAVGLKLLPLVLAPAFVFGVQTRRSFLFWIAAGLSLVLGFCWLAFGSSGTHFLQSLSLYQGKFEFNASLYYLLREVGFWMVGYNTIATLSKLLGLATLGLVVFFSWKKKPSTLPEMLHLWVLIYLVYLLLQPVVHPWYLIPAFGLSLLTGKNTFLLWSFAAVLSYRAYGVDGVEESPLILLLEYLFVAGGVFLDYFLPKSKTKTPHEIPA</sequence>
<feature type="transmembrane region" description="Helical" evidence="1">
    <location>
        <begin position="187"/>
        <end position="220"/>
    </location>
</feature>
<feature type="transmembrane region" description="Helical" evidence="1">
    <location>
        <begin position="232"/>
        <end position="254"/>
    </location>
</feature>
<feature type="transmembrane region" description="Helical" evidence="1">
    <location>
        <begin position="151"/>
        <end position="175"/>
    </location>
</feature>
<keyword evidence="3" id="KW-1185">Reference proteome</keyword>
<dbReference type="Pfam" id="PF26314">
    <property type="entry name" value="MptA_B_family"/>
    <property type="match status" value="1"/>
</dbReference>
<proteinExistence type="predicted"/>
<evidence type="ECO:0000313" key="2">
    <source>
        <dbReference type="EMBL" id="MBN7812159.1"/>
    </source>
</evidence>
<feature type="transmembrane region" description="Helical" evidence="1">
    <location>
        <begin position="56"/>
        <end position="77"/>
    </location>
</feature>
<organism evidence="2 3">
    <name type="scientific">Algoriphagus oliviformis</name>
    <dbReference type="NCBI Taxonomy" id="2811231"/>
    <lineage>
        <taxon>Bacteria</taxon>
        <taxon>Pseudomonadati</taxon>
        <taxon>Bacteroidota</taxon>
        <taxon>Cytophagia</taxon>
        <taxon>Cytophagales</taxon>
        <taxon>Cyclobacteriaceae</taxon>
        <taxon>Algoriphagus</taxon>
    </lineage>
</organism>
<feature type="transmembrane region" description="Helical" evidence="1">
    <location>
        <begin position="313"/>
        <end position="339"/>
    </location>
</feature>
<feature type="transmembrane region" description="Helical" evidence="1">
    <location>
        <begin position="351"/>
        <end position="369"/>
    </location>
</feature>
<keyword evidence="1" id="KW-0812">Transmembrane</keyword>
<keyword evidence="1" id="KW-0472">Membrane</keyword>
<dbReference type="EMBL" id="JAFKCT010000006">
    <property type="protein sequence ID" value="MBN7812159.1"/>
    <property type="molecule type" value="Genomic_DNA"/>
</dbReference>
<name>A0ABS3C6G8_9BACT</name>
<feature type="transmembrane region" description="Helical" evidence="1">
    <location>
        <begin position="261"/>
        <end position="280"/>
    </location>
</feature>
<gene>
    <name evidence="2" type="ORF">J0A68_14495</name>
</gene>
<dbReference type="RefSeq" id="WP_206578939.1">
    <property type="nucleotide sequence ID" value="NZ_JAFKCT010000006.1"/>
</dbReference>
<evidence type="ECO:0000313" key="3">
    <source>
        <dbReference type="Proteomes" id="UP000664317"/>
    </source>
</evidence>
<comment type="caution">
    <text evidence="2">The sequence shown here is derived from an EMBL/GenBank/DDBJ whole genome shotgun (WGS) entry which is preliminary data.</text>
</comment>
<feature type="transmembrane region" description="Helical" evidence="1">
    <location>
        <begin position="29"/>
        <end position="49"/>
    </location>
</feature>
<dbReference type="Proteomes" id="UP000664317">
    <property type="component" value="Unassembled WGS sequence"/>
</dbReference>
<evidence type="ECO:0000256" key="1">
    <source>
        <dbReference type="SAM" id="Phobius"/>
    </source>
</evidence>
<feature type="transmembrane region" description="Helical" evidence="1">
    <location>
        <begin position="375"/>
        <end position="400"/>
    </location>
</feature>
<keyword evidence="1" id="KW-1133">Transmembrane helix</keyword>
<reference evidence="2 3" key="1">
    <citation type="submission" date="2021-03" db="EMBL/GenBank/DDBJ databases">
        <title>novel species isolated from a fishpond in China.</title>
        <authorList>
            <person name="Lu H."/>
            <person name="Cai Z."/>
        </authorList>
    </citation>
    <scope>NUCLEOTIDE SEQUENCE [LARGE SCALE GENOMIC DNA]</scope>
    <source>
        <strain evidence="2 3">H41</strain>
    </source>
</reference>
<accession>A0ABS3C6G8</accession>
<protein>
    <submittedName>
        <fullName evidence="2">Carotene biosynthesis protein</fullName>
    </submittedName>
</protein>
<feature type="transmembrane region" description="Helical" evidence="1">
    <location>
        <begin position="412"/>
        <end position="432"/>
    </location>
</feature>